<keyword evidence="6" id="KW-1185">Reference proteome</keyword>
<dbReference type="Pfam" id="PF00172">
    <property type="entry name" value="Zn_clus"/>
    <property type="match status" value="1"/>
</dbReference>
<dbReference type="RefSeq" id="XP_018136673.1">
    <property type="nucleotide sequence ID" value="XM_018289514.1"/>
</dbReference>
<dbReference type="Gene3D" id="4.10.240.10">
    <property type="entry name" value="Zn(2)-C6 fungal-type DNA-binding domain"/>
    <property type="match status" value="1"/>
</dbReference>
<evidence type="ECO:0000256" key="2">
    <source>
        <dbReference type="ARBA" id="ARBA00023242"/>
    </source>
</evidence>
<feature type="region of interest" description="Disordered" evidence="3">
    <location>
        <begin position="80"/>
        <end position="136"/>
    </location>
</feature>
<dbReference type="PROSITE" id="PS50048">
    <property type="entry name" value="ZN2_CY6_FUNGAL_2"/>
    <property type="match status" value="1"/>
</dbReference>
<dbReference type="Proteomes" id="UP000078397">
    <property type="component" value="Unassembled WGS sequence"/>
</dbReference>
<dbReference type="CDD" id="cd00067">
    <property type="entry name" value="GAL4"/>
    <property type="match status" value="1"/>
</dbReference>
<evidence type="ECO:0000256" key="3">
    <source>
        <dbReference type="SAM" id="MobiDB-lite"/>
    </source>
</evidence>
<dbReference type="GO" id="GO:0000976">
    <property type="term" value="F:transcription cis-regulatory region binding"/>
    <property type="evidence" value="ECO:0007669"/>
    <property type="project" value="TreeGrafter"/>
</dbReference>
<dbReference type="PROSITE" id="PS00463">
    <property type="entry name" value="ZN2_CY6_FUNGAL_1"/>
    <property type="match status" value="1"/>
</dbReference>
<dbReference type="InterPro" id="IPR001138">
    <property type="entry name" value="Zn2Cys6_DnaBD"/>
</dbReference>
<dbReference type="GO" id="GO:0000981">
    <property type="term" value="F:DNA-binding transcription factor activity, RNA polymerase II-specific"/>
    <property type="evidence" value="ECO:0007669"/>
    <property type="project" value="InterPro"/>
</dbReference>
<feature type="region of interest" description="Disordered" evidence="3">
    <location>
        <begin position="1"/>
        <end position="33"/>
    </location>
</feature>
<feature type="domain" description="Zn(2)-C6 fungal-type" evidence="4">
    <location>
        <begin position="33"/>
        <end position="61"/>
    </location>
</feature>
<feature type="compositionally biased region" description="Low complexity" evidence="3">
    <location>
        <begin position="458"/>
        <end position="472"/>
    </location>
</feature>
<keyword evidence="2" id="KW-0539">Nucleus</keyword>
<dbReference type="PANTHER" id="PTHR37534">
    <property type="entry name" value="TRANSCRIPTIONAL ACTIVATOR PROTEIN UGA3"/>
    <property type="match status" value="1"/>
</dbReference>
<evidence type="ECO:0000256" key="1">
    <source>
        <dbReference type="ARBA" id="ARBA00004123"/>
    </source>
</evidence>
<comment type="subcellular location">
    <subcellularLocation>
        <location evidence="1">Nucleus</location>
    </subcellularLocation>
</comment>
<dbReference type="GO" id="GO:0008270">
    <property type="term" value="F:zinc ion binding"/>
    <property type="evidence" value="ECO:0007669"/>
    <property type="project" value="InterPro"/>
</dbReference>
<dbReference type="AlphaFoldDB" id="A0A179EZB3"/>
<dbReference type="SUPFAM" id="SSF57701">
    <property type="entry name" value="Zn2/Cys6 DNA-binding domain"/>
    <property type="match status" value="1"/>
</dbReference>
<dbReference type="EMBL" id="LSBJ02000017">
    <property type="protein sequence ID" value="OAQ58526.1"/>
    <property type="molecule type" value="Genomic_DNA"/>
</dbReference>
<feature type="region of interest" description="Disordered" evidence="3">
    <location>
        <begin position="458"/>
        <end position="477"/>
    </location>
</feature>
<protein>
    <submittedName>
        <fullName evidence="5">Zn(2)-C6 fungal-type DNA-binding domain-containing protein</fullName>
    </submittedName>
</protein>
<dbReference type="GO" id="GO:0045944">
    <property type="term" value="P:positive regulation of transcription by RNA polymerase II"/>
    <property type="evidence" value="ECO:0007669"/>
    <property type="project" value="TreeGrafter"/>
</dbReference>
<gene>
    <name evidence="5" type="ORF">VFPPC_11275</name>
</gene>
<keyword evidence="5" id="KW-0238">DNA-binding</keyword>
<reference evidence="5 6" key="1">
    <citation type="journal article" date="2016" name="PLoS Pathog.">
        <title>Biosynthesis of antibiotic leucinostatins in bio-control fungus Purpureocillium lilacinum and their inhibition on phytophthora revealed by genome mining.</title>
        <authorList>
            <person name="Wang G."/>
            <person name="Liu Z."/>
            <person name="Lin R."/>
            <person name="Li E."/>
            <person name="Mao Z."/>
            <person name="Ling J."/>
            <person name="Yang Y."/>
            <person name="Yin W.B."/>
            <person name="Xie B."/>
        </authorList>
    </citation>
    <scope>NUCLEOTIDE SEQUENCE [LARGE SCALE GENOMIC DNA]</scope>
    <source>
        <strain evidence="5">170</strain>
    </source>
</reference>
<dbReference type="Pfam" id="PF11951">
    <property type="entry name" value="Fungal_trans_2"/>
    <property type="match status" value="1"/>
</dbReference>
<dbReference type="InterPro" id="IPR021858">
    <property type="entry name" value="Fun_TF"/>
</dbReference>
<feature type="compositionally biased region" description="Low complexity" evidence="3">
    <location>
        <begin position="118"/>
        <end position="133"/>
    </location>
</feature>
<dbReference type="InterPro" id="IPR036864">
    <property type="entry name" value="Zn2-C6_fun-type_DNA-bd_sf"/>
</dbReference>
<accession>A0A179EZB3</accession>
<dbReference type="GO" id="GO:0005634">
    <property type="term" value="C:nucleus"/>
    <property type="evidence" value="ECO:0007669"/>
    <property type="project" value="UniProtKB-SubCell"/>
</dbReference>
<dbReference type="KEGG" id="pchm:VFPPC_11275"/>
<dbReference type="PANTHER" id="PTHR37534:SF51">
    <property type="entry name" value="ACRIFLAVINE SENSITIVITY CONTROL PROTEIN ACR-2"/>
    <property type="match status" value="1"/>
</dbReference>
<comment type="caution">
    <text evidence="5">The sequence shown here is derived from an EMBL/GenBank/DDBJ whole genome shotgun (WGS) entry which is preliminary data.</text>
</comment>
<evidence type="ECO:0000259" key="4">
    <source>
        <dbReference type="PROSITE" id="PS50048"/>
    </source>
</evidence>
<dbReference type="SMART" id="SM00066">
    <property type="entry name" value="GAL4"/>
    <property type="match status" value="1"/>
</dbReference>
<sequence>MPESSSQGTVTPQLRDSSASNLPEKSSKSKQASCHTCRRQRLRCDAAKPSCQKCLARGVECLGYGAQAILWVQPNAPGKPGNSAGAATLVEPGQQRTAKGRKKGRPKLVLMPKVQNESNGSNQVSSRSQSQSQLHRDAKWVVVNNEEARDRMRSLVKRKQTVSSGLTPVGYYNDSLALSMLEYMNQYIVTDMVLLDTGTNPHRIPLQYWRYFPDVAMDMIISCCLTHQVIRCHATQDSFPLTFGNAGNKLVPITKHRMASFQNPSISNIFKHQQRTLKQLGEDLNDKELRYSDAILGTIITLMRVEIQQSAFGAWPTHLHAARTIVADRGGFRKLLPDEGALMGEALTTYMLMDILSAIFTPGTMLNPHDTVSQLEYIPLLDVSYKNGSNSDFPCANQLLECIIRINHARLLAQSFMGDSPDIDMTAAQIFFRIVSFDPAFWSRTQLRELLLSPPSLKLPSEASSSSSSSSSSRDEESTLRTAADALPITHATLHSMAEDLAIAFQCAIMLYCIRTLYLDCGKSISDVFASPLAAALLSQGKLVIDVENPHQSVLDGLLGALHRLWATEKSSGSAWIGKLSFWPLWVAGMEMDPGAKMAHERVFVCASLHRLCYYLGAMGPLDAVSALQVVWARTAVQNGEGQQATWDTRLVMPGIRGVFFF</sequence>
<name>A0A179EZB3_METCM</name>
<evidence type="ECO:0000313" key="5">
    <source>
        <dbReference type="EMBL" id="OAQ58526.1"/>
    </source>
</evidence>
<dbReference type="GeneID" id="28853508"/>
<evidence type="ECO:0000313" key="6">
    <source>
        <dbReference type="Proteomes" id="UP000078397"/>
    </source>
</evidence>
<proteinExistence type="predicted"/>
<dbReference type="OrthoDB" id="5386330at2759"/>
<organism evidence="5 6">
    <name type="scientific">Pochonia chlamydosporia 170</name>
    <dbReference type="NCBI Taxonomy" id="1380566"/>
    <lineage>
        <taxon>Eukaryota</taxon>
        <taxon>Fungi</taxon>
        <taxon>Dikarya</taxon>
        <taxon>Ascomycota</taxon>
        <taxon>Pezizomycotina</taxon>
        <taxon>Sordariomycetes</taxon>
        <taxon>Hypocreomycetidae</taxon>
        <taxon>Hypocreales</taxon>
        <taxon>Clavicipitaceae</taxon>
        <taxon>Pochonia</taxon>
    </lineage>
</organism>